<evidence type="ECO:0000256" key="1">
    <source>
        <dbReference type="SAM" id="MobiDB-lite"/>
    </source>
</evidence>
<protein>
    <submittedName>
        <fullName evidence="2">Uncharacterized protein</fullName>
    </submittedName>
</protein>
<dbReference type="AlphaFoldDB" id="A0A8S1EV46"/>
<proteinExistence type="predicted"/>
<comment type="caution">
    <text evidence="2">The sequence shown here is derived from an EMBL/GenBank/DDBJ whole genome shotgun (WGS) entry which is preliminary data.</text>
</comment>
<dbReference type="Proteomes" id="UP000494206">
    <property type="component" value="Unassembled WGS sequence"/>
</dbReference>
<accession>A0A8S1EV46</accession>
<evidence type="ECO:0000313" key="3">
    <source>
        <dbReference type="Proteomes" id="UP000494206"/>
    </source>
</evidence>
<feature type="region of interest" description="Disordered" evidence="1">
    <location>
        <begin position="83"/>
        <end position="109"/>
    </location>
</feature>
<evidence type="ECO:0000313" key="2">
    <source>
        <dbReference type="EMBL" id="CAB3405285.1"/>
    </source>
</evidence>
<feature type="region of interest" description="Disordered" evidence="1">
    <location>
        <begin position="27"/>
        <end position="50"/>
    </location>
</feature>
<name>A0A8S1EV46_9PELO</name>
<keyword evidence="3" id="KW-1185">Reference proteome</keyword>
<dbReference type="EMBL" id="CADEPM010000004">
    <property type="protein sequence ID" value="CAB3405285.1"/>
    <property type="molecule type" value="Genomic_DNA"/>
</dbReference>
<gene>
    <name evidence="2" type="ORF">CBOVIS_LOCUS7501</name>
</gene>
<sequence length="142" mass="16414">MKRYFDSKREDINKICRLARGGQGRLRANKIRDKRNEDRHEEGEGDTHRDGLEEAGELEIVNDGTTGRRNFEEDQADFDDTNVTFDVENDGTSVPRTIEEDHDDDVNNTAPFDAGTFCYWFFKMNYRKPAENTRTDGIAVET</sequence>
<reference evidence="2 3" key="1">
    <citation type="submission" date="2020-04" db="EMBL/GenBank/DDBJ databases">
        <authorList>
            <person name="Laetsch R D."/>
            <person name="Stevens L."/>
            <person name="Kumar S."/>
            <person name="Blaxter L. M."/>
        </authorList>
    </citation>
    <scope>NUCLEOTIDE SEQUENCE [LARGE SCALE GENOMIC DNA]</scope>
</reference>
<feature type="compositionally biased region" description="Basic and acidic residues" evidence="1">
    <location>
        <begin position="30"/>
        <end position="50"/>
    </location>
</feature>
<organism evidence="2 3">
    <name type="scientific">Caenorhabditis bovis</name>
    <dbReference type="NCBI Taxonomy" id="2654633"/>
    <lineage>
        <taxon>Eukaryota</taxon>
        <taxon>Metazoa</taxon>
        <taxon>Ecdysozoa</taxon>
        <taxon>Nematoda</taxon>
        <taxon>Chromadorea</taxon>
        <taxon>Rhabditida</taxon>
        <taxon>Rhabditina</taxon>
        <taxon>Rhabditomorpha</taxon>
        <taxon>Rhabditoidea</taxon>
        <taxon>Rhabditidae</taxon>
        <taxon>Peloderinae</taxon>
        <taxon>Caenorhabditis</taxon>
    </lineage>
</organism>